<sequence>MSAHSELFFRKNKGFGMRPKDDRRRQPCPSKVTRSSSQICRTDTEKCCRLVADNGARLRRNHSLTQANQDFSPNEYEHYNIVVVQQRSHLGQIFRRFLGHSLTSSKVWNWHKHGNKAELYPGSHTES</sequence>
<dbReference type="AlphaFoldDB" id="A0AAE1DWN1"/>
<protein>
    <submittedName>
        <fullName evidence="2">Uncharacterized protein</fullName>
    </submittedName>
</protein>
<gene>
    <name evidence="2" type="ORF">RRG08_048598</name>
</gene>
<proteinExistence type="predicted"/>
<evidence type="ECO:0000313" key="3">
    <source>
        <dbReference type="Proteomes" id="UP001283361"/>
    </source>
</evidence>
<accession>A0AAE1DWN1</accession>
<keyword evidence="3" id="KW-1185">Reference proteome</keyword>
<comment type="caution">
    <text evidence="2">The sequence shown here is derived from an EMBL/GenBank/DDBJ whole genome shotgun (WGS) entry which is preliminary data.</text>
</comment>
<evidence type="ECO:0000313" key="2">
    <source>
        <dbReference type="EMBL" id="KAK3785462.1"/>
    </source>
</evidence>
<dbReference type="Proteomes" id="UP001283361">
    <property type="component" value="Unassembled WGS sequence"/>
</dbReference>
<feature type="region of interest" description="Disordered" evidence="1">
    <location>
        <begin position="13"/>
        <end position="35"/>
    </location>
</feature>
<organism evidence="2 3">
    <name type="scientific">Elysia crispata</name>
    <name type="common">lettuce slug</name>
    <dbReference type="NCBI Taxonomy" id="231223"/>
    <lineage>
        <taxon>Eukaryota</taxon>
        <taxon>Metazoa</taxon>
        <taxon>Spiralia</taxon>
        <taxon>Lophotrochozoa</taxon>
        <taxon>Mollusca</taxon>
        <taxon>Gastropoda</taxon>
        <taxon>Heterobranchia</taxon>
        <taxon>Euthyneura</taxon>
        <taxon>Panpulmonata</taxon>
        <taxon>Sacoglossa</taxon>
        <taxon>Placobranchoidea</taxon>
        <taxon>Plakobranchidae</taxon>
        <taxon>Elysia</taxon>
    </lineage>
</organism>
<evidence type="ECO:0000256" key="1">
    <source>
        <dbReference type="SAM" id="MobiDB-lite"/>
    </source>
</evidence>
<dbReference type="EMBL" id="JAWDGP010002127">
    <property type="protein sequence ID" value="KAK3785462.1"/>
    <property type="molecule type" value="Genomic_DNA"/>
</dbReference>
<name>A0AAE1DWN1_9GAST</name>
<reference evidence="2" key="1">
    <citation type="journal article" date="2023" name="G3 (Bethesda)">
        <title>A reference genome for the long-term kleptoplast-retaining sea slug Elysia crispata morphotype clarki.</title>
        <authorList>
            <person name="Eastman K.E."/>
            <person name="Pendleton A.L."/>
            <person name="Shaikh M.A."/>
            <person name="Suttiyut T."/>
            <person name="Ogas R."/>
            <person name="Tomko P."/>
            <person name="Gavelis G."/>
            <person name="Widhalm J.R."/>
            <person name="Wisecaver J.H."/>
        </authorList>
    </citation>
    <scope>NUCLEOTIDE SEQUENCE</scope>
    <source>
        <strain evidence="2">ECLA1</strain>
    </source>
</reference>